<sequence>MMDIIHRFHHRNVLVVHGGSTRHRSIFNGVRALSEGEGGTARVKPKVVVIHDAVRPFVEEDFLLKAAGAIQPLVSTVIATTLEGYLDHSLERTKYRASEMPQGFIYDVIYQAYQRCSESDFEFGTECLHLALQYCGTNVKLIEGLPTLWKVTYKGDLAAAESIVKETFSQSACVVTGGSAQATELANALQRSMSALDMTM</sequence>
<accession>A0ABM3DKZ6</accession>
<evidence type="ECO:0000256" key="2">
    <source>
        <dbReference type="ARBA" id="ARBA00022679"/>
    </source>
</evidence>
<comment type="similarity">
    <text evidence="1">Belongs to the IspD/TarI cytidylyltransferase family. IspD subfamily.</text>
</comment>
<keyword evidence="3 5" id="KW-0548">Nucleotidyltransferase</keyword>
<evidence type="ECO:0000256" key="3">
    <source>
        <dbReference type="ARBA" id="ARBA00022695"/>
    </source>
</evidence>
<evidence type="ECO:0000313" key="4">
    <source>
        <dbReference type="Proteomes" id="UP001652741"/>
    </source>
</evidence>
<evidence type="ECO:0000313" key="5">
    <source>
        <dbReference type="RefSeq" id="XP_045559484.1"/>
    </source>
</evidence>
<dbReference type="SUPFAM" id="SSF53448">
    <property type="entry name" value="Nucleotide-diphospho-sugar transferases"/>
    <property type="match status" value="1"/>
</dbReference>
<dbReference type="Pfam" id="PF01128">
    <property type="entry name" value="IspD"/>
    <property type="match status" value="1"/>
</dbReference>
<keyword evidence="4" id="KW-1185">Reference proteome</keyword>
<dbReference type="GeneID" id="106582287"/>
<dbReference type="PANTHER" id="PTHR43015:SF1">
    <property type="entry name" value="D-RIBITOL-5-PHOSPHATE CYTIDYLYLTRANSFERASE"/>
    <property type="match status" value="1"/>
</dbReference>
<keyword evidence="2" id="KW-0808">Transferase</keyword>
<proteinExistence type="inferred from homology"/>
<dbReference type="Proteomes" id="UP001652741">
    <property type="component" value="Chromosome ssa02"/>
</dbReference>
<dbReference type="InterPro" id="IPR034683">
    <property type="entry name" value="IspD/TarI"/>
</dbReference>
<dbReference type="Gene3D" id="3.90.550.10">
    <property type="entry name" value="Spore Coat Polysaccharide Biosynthesis Protein SpsA, Chain A"/>
    <property type="match status" value="1"/>
</dbReference>
<name>A0ABM3DKZ6_SALSA</name>
<evidence type="ECO:0000256" key="1">
    <source>
        <dbReference type="ARBA" id="ARBA00009789"/>
    </source>
</evidence>
<gene>
    <name evidence="5" type="primary">LOC106582287</name>
</gene>
<organism evidence="4 5">
    <name type="scientific">Salmo salar</name>
    <name type="common">Atlantic salmon</name>
    <dbReference type="NCBI Taxonomy" id="8030"/>
    <lineage>
        <taxon>Eukaryota</taxon>
        <taxon>Metazoa</taxon>
        <taxon>Chordata</taxon>
        <taxon>Craniata</taxon>
        <taxon>Vertebrata</taxon>
        <taxon>Euteleostomi</taxon>
        <taxon>Actinopterygii</taxon>
        <taxon>Neopterygii</taxon>
        <taxon>Teleostei</taxon>
        <taxon>Protacanthopterygii</taxon>
        <taxon>Salmoniformes</taxon>
        <taxon>Salmonidae</taxon>
        <taxon>Salmoninae</taxon>
        <taxon>Salmo</taxon>
    </lineage>
</organism>
<dbReference type="InterPro" id="IPR018294">
    <property type="entry name" value="ISPD_synthase_CS"/>
</dbReference>
<dbReference type="PANTHER" id="PTHR43015">
    <property type="entry name" value="D-RIBITOL-5-PHOSPHATE CYTIDYLYLTRANSFERASE"/>
    <property type="match status" value="1"/>
</dbReference>
<dbReference type="RefSeq" id="XP_045559484.1">
    <property type="nucleotide sequence ID" value="XM_045703528.1"/>
</dbReference>
<protein>
    <submittedName>
        <fullName evidence="5">D-ribitol-5-phosphate cytidylyltransferase isoform X2</fullName>
    </submittedName>
</protein>
<reference evidence="5" key="1">
    <citation type="submission" date="2025-08" db="UniProtKB">
        <authorList>
            <consortium name="RefSeq"/>
        </authorList>
    </citation>
    <scope>IDENTIFICATION</scope>
</reference>
<dbReference type="InterPro" id="IPR029044">
    <property type="entry name" value="Nucleotide-diphossugar_trans"/>
</dbReference>
<dbReference type="PROSITE" id="PS01295">
    <property type="entry name" value="ISPD"/>
    <property type="match status" value="1"/>
</dbReference>